<name>A0ABW2TI66_9PSEU</name>
<reference evidence="2" key="1">
    <citation type="journal article" date="2019" name="Int. J. Syst. Evol. Microbiol.">
        <title>The Global Catalogue of Microorganisms (GCM) 10K type strain sequencing project: providing services to taxonomists for standard genome sequencing and annotation.</title>
        <authorList>
            <consortium name="The Broad Institute Genomics Platform"/>
            <consortium name="The Broad Institute Genome Sequencing Center for Infectious Disease"/>
            <person name="Wu L."/>
            <person name="Ma J."/>
        </authorList>
    </citation>
    <scope>NUCLEOTIDE SEQUENCE [LARGE SCALE GENOMIC DNA]</scope>
    <source>
        <strain evidence="2">JCM 17695</strain>
    </source>
</reference>
<comment type="caution">
    <text evidence="1">The sequence shown here is derived from an EMBL/GenBank/DDBJ whole genome shotgun (WGS) entry which is preliminary data.</text>
</comment>
<accession>A0ABW2TI66</accession>
<proteinExistence type="predicted"/>
<organism evidence="1 2">
    <name type="scientific">Actinokineospora soli</name>
    <dbReference type="NCBI Taxonomy" id="1048753"/>
    <lineage>
        <taxon>Bacteria</taxon>
        <taxon>Bacillati</taxon>
        <taxon>Actinomycetota</taxon>
        <taxon>Actinomycetes</taxon>
        <taxon>Pseudonocardiales</taxon>
        <taxon>Pseudonocardiaceae</taxon>
        <taxon>Actinokineospora</taxon>
    </lineage>
</organism>
<sequence length="95" mass="9926">MTFHHGDNIVQIGDHNTVNKGIAPLVDLRAAVDALRPHVPPADRPLYDDSADALRAGDDPSRESLRAIAGIAAMLGSVGAPVVEAVRSLNAVLRG</sequence>
<dbReference type="EMBL" id="JBHTEY010000004">
    <property type="protein sequence ID" value="MFC7612923.1"/>
    <property type="molecule type" value="Genomic_DNA"/>
</dbReference>
<evidence type="ECO:0000313" key="2">
    <source>
        <dbReference type="Proteomes" id="UP001596512"/>
    </source>
</evidence>
<keyword evidence="2" id="KW-1185">Reference proteome</keyword>
<dbReference type="Proteomes" id="UP001596512">
    <property type="component" value="Unassembled WGS sequence"/>
</dbReference>
<gene>
    <name evidence="1" type="ORF">ACFQV2_04000</name>
</gene>
<protein>
    <submittedName>
        <fullName evidence="1">Uncharacterized protein</fullName>
    </submittedName>
</protein>
<evidence type="ECO:0000313" key="1">
    <source>
        <dbReference type="EMBL" id="MFC7612923.1"/>
    </source>
</evidence>